<dbReference type="Gene3D" id="3.40.50.1000">
    <property type="entry name" value="HAD superfamily/HAD-like"/>
    <property type="match status" value="1"/>
</dbReference>
<dbReference type="InterPro" id="IPR041492">
    <property type="entry name" value="HAD_2"/>
</dbReference>
<evidence type="ECO:0000313" key="2">
    <source>
        <dbReference type="Proteomes" id="UP000176689"/>
    </source>
</evidence>
<organism evidence="1 2">
    <name type="scientific">Candidatus Kaiserbacteria bacterium RIFCSPHIGHO2_12_FULL_53_13</name>
    <dbReference type="NCBI Taxonomy" id="1798502"/>
    <lineage>
        <taxon>Bacteria</taxon>
        <taxon>Candidatus Kaiseribacteriota</taxon>
    </lineage>
</organism>
<dbReference type="Pfam" id="PF13419">
    <property type="entry name" value="HAD_2"/>
    <property type="match status" value="1"/>
</dbReference>
<name>A0A1F6E9J6_9BACT</name>
<dbReference type="GO" id="GO:0006281">
    <property type="term" value="P:DNA repair"/>
    <property type="evidence" value="ECO:0007669"/>
    <property type="project" value="TreeGrafter"/>
</dbReference>
<dbReference type="PANTHER" id="PTHR43434:SF1">
    <property type="entry name" value="PHOSPHOGLYCOLATE PHOSPHATASE"/>
    <property type="match status" value="1"/>
</dbReference>
<gene>
    <name evidence="1" type="ORF">A3F27_00605</name>
</gene>
<dbReference type="Proteomes" id="UP000176689">
    <property type="component" value="Unassembled WGS sequence"/>
</dbReference>
<dbReference type="InterPro" id="IPR036412">
    <property type="entry name" value="HAD-like_sf"/>
</dbReference>
<dbReference type="InterPro" id="IPR023214">
    <property type="entry name" value="HAD_sf"/>
</dbReference>
<dbReference type="PANTHER" id="PTHR43434">
    <property type="entry name" value="PHOSPHOGLYCOLATE PHOSPHATASE"/>
    <property type="match status" value="1"/>
</dbReference>
<evidence type="ECO:0008006" key="3">
    <source>
        <dbReference type="Google" id="ProtNLM"/>
    </source>
</evidence>
<evidence type="ECO:0000313" key="1">
    <source>
        <dbReference type="EMBL" id="OGG70373.1"/>
    </source>
</evidence>
<protein>
    <recommendedName>
        <fullName evidence="3">Phosphatase</fullName>
    </recommendedName>
</protein>
<accession>A0A1F6E9J6</accession>
<dbReference type="AlphaFoldDB" id="A0A1F6E9J6"/>
<dbReference type="SUPFAM" id="SSF56784">
    <property type="entry name" value="HAD-like"/>
    <property type="match status" value="1"/>
</dbReference>
<proteinExistence type="predicted"/>
<dbReference type="GO" id="GO:0008967">
    <property type="term" value="F:phosphoglycolate phosphatase activity"/>
    <property type="evidence" value="ECO:0007669"/>
    <property type="project" value="TreeGrafter"/>
</dbReference>
<dbReference type="EMBL" id="MFLP01000024">
    <property type="protein sequence ID" value="OGG70373.1"/>
    <property type="molecule type" value="Genomic_DNA"/>
</dbReference>
<dbReference type="GO" id="GO:0005829">
    <property type="term" value="C:cytosol"/>
    <property type="evidence" value="ECO:0007669"/>
    <property type="project" value="TreeGrafter"/>
</dbReference>
<sequence>MDQDRRDVVVWDFDGPIIESRDLTFGLRQIEYPELTIEGYIEMHESNFFSALRERGYKKSGEIDYLAQYASGILGIAPVEGVAETIRQIAEGGFQQSIVSGNEGRAIEAYLERYAMKTHLPYILGSDFSKSKVEKFAEALRRHGVGPEQVLYVTDTPGDVREARELGIDCIAISWGFCPREMLMRASPARFVESPHEVLSAVLERFRKAD</sequence>
<dbReference type="InterPro" id="IPR050155">
    <property type="entry name" value="HAD-like_hydrolase_sf"/>
</dbReference>
<comment type="caution">
    <text evidence="1">The sequence shown here is derived from an EMBL/GenBank/DDBJ whole genome shotgun (WGS) entry which is preliminary data.</text>
</comment>
<dbReference type="SFLD" id="SFLDG01129">
    <property type="entry name" value="C1.5:_HAD__Beta-PGM__Phosphata"/>
    <property type="match status" value="1"/>
</dbReference>
<reference evidence="1 2" key="1">
    <citation type="journal article" date="2016" name="Nat. Commun.">
        <title>Thousands of microbial genomes shed light on interconnected biogeochemical processes in an aquifer system.</title>
        <authorList>
            <person name="Anantharaman K."/>
            <person name="Brown C.T."/>
            <person name="Hug L.A."/>
            <person name="Sharon I."/>
            <person name="Castelle C.J."/>
            <person name="Probst A.J."/>
            <person name="Thomas B.C."/>
            <person name="Singh A."/>
            <person name="Wilkins M.J."/>
            <person name="Karaoz U."/>
            <person name="Brodie E.L."/>
            <person name="Williams K.H."/>
            <person name="Hubbard S.S."/>
            <person name="Banfield J.F."/>
        </authorList>
    </citation>
    <scope>NUCLEOTIDE SEQUENCE [LARGE SCALE GENOMIC DNA]</scope>
</reference>
<dbReference type="SFLD" id="SFLDS00003">
    <property type="entry name" value="Haloacid_Dehalogenase"/>
    <property type="match status" value="1"/>
</dbReference>